<evidence type="ECO:0000313" key="4">
    <source>
        <dbReference type="Proteomes" id="UP000094960"/>
    </source>
</evidence>
<keyword evidence="2" id="KW-0812">Transmembrane</keyword>
<accession>A0A1D7Y8M5</accession>
<reference evidence="4" key="1">
    <citation type="submission" date="2016-09" db="EMBL/GenBank/DDBJ databases">
        <title>Streptomyces puniciscabiei strain:TW1S1 Genome sequencing and assembly.</title>
        <authorList>
            <person name="Kim M.-K."/>
            <person name="Kim S.B."/>
        </authorList>
    </citation>
    <scope>NUCLEOTIDE SEQUENCE [LARGE SCALE GENOMIC DNA]</scope>
    <source>
        <strain evidence="4">TW1S1</strain>
    </source>
</reference>
<gene>
    <name evidence="3" type="ORF">BFF78_13400</name>
</gene>
<keyword evidence="4" id="KW-1185">Reference proteome</keyword>
<evidence type="ECO:0000256" key="2">
    <source>
        <dbReference type="SAM" id="Phobius"/>
    </source>
</evidence>
<feature type="transmembrane region" description="Helical" evidence="2">
    <location>
        <begin position="60"/>
        <end position="78"/>
    </location>
</feature>
<protein>
    <recommendedName>
        <fullName evidence="5">FUSC family protein</fullName>
    </recommendedName>
</protein>
<proteinExistence type="predicted"/>
<dbReference type="Proteomes" id="UP000094960">
    <property type="component" value="Chromosome"/>
</dbReference>
<dbReference type="AlphaFoldDB" id="A0A1D7Y8M5"/>
<evidence type="ECO:0000256" key="1">
    <source>
        <dbReference type="SAM" id="MobiDB-lite"/>
    </source>
</evidence>
<organism evidence="3 4">
    <name type="scientific">Streptomyces fodineus</name>
    <dbReference type="NCBI Taxonomy" id="1904616"/>
    <lineage>
        <taxon>Bacteria</taxon>
        <taxon>Bacillati</taxon>
        <taxon>Actinomycetota</taxon>
        <taxon>Actinomycetes</taxon>
        <taxon>Kitasatosporales</taxon>
        <taxon>Streptomycetaceae</taxon>
        <taxon>Streptomyces</taxon>
    </lineage>
</organism>
<feature type="region of interest" description="Disordered" evidence="1">
    <location>
        <begin position="83"/>
        <end position="103"/>
    </location>
</feature>
<sequence>MAAAGITGGASVTVMFAILTAALWLRPLDYAYWAVGMTTALPLLLGYFGQNATDLLPTRLAAIALGAALSIGVAWWLLPVGGRTGGPTVQHRQRATRQAQTAR</sequence>
<evidence type="ECO:0000313" key="3">
    <source>
        <dbReference type="EMBL" id="AOR31912.1"/>
    </source>
</evidence>
<feature type="transmembrane region" description="Helical" evidence="2">
    <location>
        <begin position="7"/>
        <end position="24"/>
    </location>
</feature>
<feature type="transmembrane region" description="Helical" evidence="2">
    <location>
        <begin position="30"/>
        <end position="48"/>
    </location>
</feature>
<evidence type="ECO:0008006" key="5">
    <source>
        <dbReference type="Google" id="ProtNLM"/>
    </source>
</evidence>
<name>A0A1D7Y8M5_9ACTN</name>
<dbReference type="EMBL" id="CP017248">
    <property type="protein sequence ID" value="AOR31912.1"/>
    <property type="molecule type" value="Genomic_DNA"/>
</dbReference>
<dbReference type="KEGG" id="spun:BFF78_13400"/>
<keyword evidence="2" id="KW-1133">Transmembrane helix</keyword>
<keyword evidence="2" id="KW-0472">Membrane</keyword>